<comment type="caution">
    <text evidence="1">The sequence shown here is derived from an EMBL/GenBank/DDBJ whole genome shotgun (WGS) entry which is preliminary data.</text>
</comment>
<gene>
    <name evidence="1" type="ORF">LtaPh_3508400</name>
</gene>
<sequence length="511" mass="56814">MPRLSFWAVGILAGFGVTYGGYYHLYLTQRAAQLAADQRWEQSKMSYQEVIRAYSQLQRTIEQQAVIASSFPSSSVNARPDTSAWHTNGEKICFFCDVQRMRVLLLGLPHHLITEKDLRAKLQQLSVWESQHCTELNFRSASPSLSERFRSAACFVIYLLCFRVLSPLLRVWDNSGDWQSWFQHSVSARIVEALEIKVMLTAEDKVPLNGSSEDACVRPQGYITLNTTHWIEEVGFWACPNNPLLHRGPANPPAGVGRHGVDNCHLELLYGLPIVACSSHTAPHHGRASSFTLPALRQRLCHLFLCGPSASATAYTTTYVEQWRRLEALQQERTPSRIERGKETSLIAATDVSLGYPLLSSIDQLECAVNHEAYYIPVGISGWPHVVYVDAAHAKPDVRPRRTREETYARVQQAQFSHVPSAVSVKHAPADLAIAAAPQAPSRLHKWQAYRGFPCWSQAWWGGVYGGNPRHLGTTLHYHLGSSSTVAEYPSAAIAASRAAETFAAASTSPV</sequence>
<dbReference type="VEuPathDB" id="TriTrypDB:LtaPh_3508400"/>
<protein>
    <submittedName>
        <fullName evidence="1">Uncharacterized protein</fullName>
    </submittedName>
</protein>
<reference evidence="1" key="1">
    <citation type="submission" date="2019-11" db="EMBL/GenBank/DDBJ databases">
        <title>Leishmania tarentolae CDS.</title>
        <authorList>
            <person name="Goto Y."/>
            <person name="Yamagishi J."/>
        </authorList>
    </citation>
    <scope>NUCLEOTIDE SEQUENCE [LARGE SCALE GENOMIC DNA]</scope>
    <source>
        <strain evidence="1">Parrot Tar II</strain>
    </source>
</reference>
<evidence type="ECO:0000313" key="2">
    <source>
        <dbReference type="Proteomes" id="UP000419144"/>
    </source>
</evidence>
<proteinExistence type="predicted"/>
<dbReference type="EMBL" id="BLBS01000056">
    <property type="protein sequence ID" value="GET92580.1"/>
    <property type="molecule type" value="Genomic_DNA"/>
</dbReference>
<dbReference type="OrthoDB" id="272771at2759"/>
<evidence type="ECO:0000313" key="1">
    <source>
        <dbReference type="EMBL" id="GET92580.1"/>
    </source>
</evidence>
<dbReference type="AlphaFoldDB" id="A0A640KS46"/>
<keyword evidence="2" id="KW-1185">Reference proteome</keyword>
<organism evidence="1 2">
    <name type="scientific">Leishmania tarentolae</name>
    <name type="common">Sauroleishmania tarentolae</name>
    <dbReference type="NCBI Taxonomy" id="5689"/>
    <lineage>
        <taxon>Eukaryota</taxon>
        <taxon>Discoba</taxon>
        <taxon>Euglenozoa</taxon>
        <taxon>Kinetoplastea</taxon>
        <taxon>Metakinetoplastina</taxon>
        <taxon>Trypanosomatida</taxon>
        <taxon>Trypanosomatidae</taxon>
        <taxon>Leishmaniinae</taxon>
        <taxon>Leishmania</taxon>
        <taxon>lizard Leishmania</taxon>
    </lineage>
</organism>
<dbReference type="Proteomes" id="UP000419144">
    <property type="component" value="Unassembled WGS sequence"/>
</dbReference>
<name>A0A640KS46_LEITA</name>
<accession>A0A640KS46</accession>